<reference evidence="1" key="1">
    <citation type="submission" date="2022-05" db="EMBL/GenBank/DDBJ databases">
        <title>Chromosome-level genome of Chaenocephalus aceratus.</title>
        <authorList>
            <person name="Park H."/>
        </authorList>
    </citation>
    <scope>NUCLEOTIDE SEQUENCE</scope>
    <source>
        <strain evidence="1">KU_202001</strain>
    </source>
</reference>
<comment type="caution">
    <text evidence="1">The sequence shown here is derived from an EMBL/GenBank/DDBJ whole genome shotgun (WGS) entry which is preliminary data.</text>
</comment>
<keyword evidence="2" id="KW-1185">Reference proteome</keyword>
<protein>
    <submittedName>
        <fullName evidence="1">Uncharacterized protein</fullName>
    </submittedName>
</protein>
<evidence type="ECO:0000313" key="2">
    <source>
        <dbReference type="Proteomes" id="UP001057452"/>
    </source>
</evidence>
<accession>A0ACB9WT53</accession>
<name>A0ACB9WT53_CHAAC</name>
<evidence type="ECO:0000313" key="1">
    <source>
        <dbReference type="EMBL" id="KAI4816757.1"/>
    </source>
</evidence>
<dbReference type="Proteomes" id="UP001057452">
    <property type="component" value="Chromosome 12"/>
</dbReference>
<proteinExistence type="predicted"/>
<sequence length="427" mass="47865">MSPGKLAVIFGLGVAAGLIIQSGDPLDSWYPVWRETGLLARAVVCLIAGASLFALGWLHGFLFGPLELLRGPDDVGYIVENGRSKAQAANEVRRRRRTGDLPPVYPNGWYRVLDSHMLRRGEVRSVTVLGEQVAVFRGQDGEAYVVDAYCPHLGANLAVGGQVVGNCIECPFHGWQFRGTDGKCVKIPYAEKVPDFAKVRIWPSCELNGQVLVWFHCDGEDPQWLVPEQQEITTGEWVYRGRTEHFINAHIQEIPENAADIAHLGHLHTPAIVSGVDLRYTTAKPGNSCGMTGRFNGSQRQSPTSIVLRCCTWHLLDICVLARQVVPGLVFLLIEHRFLGRGVILQCVTPVEPLLHPNIPPLVPKFILKAESIQFERDVMIWNNKKYISKPLLVKEDSAIQKHRRWFSQFYSENSPQLQHQRNTLDF</sequence>
<organism evidence="1 2">
    <name type="scientific">Chaenocephalus aceratus</name>
    <name type="common">Blackfin icefish</name>
    <name type="synonym">Chaenichthys aceratus</name>
    <dbReference type="NCBI Taxonomy" id="36190"/>
    <lineage>
        <taxon>Eukaryota</taxon>
        <taxon>Metazoa</taxon>
        <taxon>Chordata</taxon>
        <taxon>Craniata</taxon>
        <taxon>Vertebrata</taxon>
        <taxon>Euteleostomi</taxon>
        <taxon>Actinopterygii</taxon>
        <taxon>Neopterygii</taxon>
        <taxon>Teleostei</taxon>
        <taxon>Neoteleostei</taxon>
        <taxon>Acanthomorphata</taxon>
        <taxon>Eupercaria</taxon>
        <taxon>Perciformes</taxon>
        <taxon>Notothenioidei</taxon>
        <taxon>Channichthyidae</taxon>
        <taxon>Chaenocephalus</taxon>
    </lineage>
</organism>
<dbReference type="EMBL" id="CM043796">
    <property type="protein sequence ID" value="KAI4816757.1"/>
    <property type="molecule type" value="Genomic_DNA"/>
</dbReference>
<gene>
    <name evidence="1" type="ORF">KUCAC02_009068</name>
</gene>